<evidence type="ECO:0008006" key="2">
    <source>
        <dbReference type="Google" id="ProtNLM"/>
    </source>
</evidence>
<feature type="non-terminal residue" evidence="1">
    <location>
        <position position="231"/>
    </location>
</feature>
<feature type="non-terminal residue" evidence="1">
    <location>
        <position position="1"/>
    </location>
</feature>
<dbReference type="Gene3D" id="3.40.630.10">
    <property type="entry name" value="Zn peptidases"/>
    <property type="match status" value="1"/>
</dbReference>
<organism evidence="1">
    <name type="scientific">marine sediment metagenome</name>
    <dbReference type="NCBI Taxonomy" id="412755"/>
    <lineage>
        <taxon>unclassified sequences</taxon>
        <taxon>metagenomes</taxon>
        <taxon>ecological metagenomes</taxon>
    </lineage>
</organism>
<name>X0ZXA6_9ZZZZ</name>
<accession>X0ZXA6</accession>
<comment type="caution">
    <text evidence="1">The sequence shown here is derived from an EMBL/GenBank/DDBJ whole genome shotgun (WGS) entry which is preliminary data.</text>
</comment>
<dbReference type="SUPFAM" id="SSF53187">
    <property type="entry name" value="Zn-dependent exopeptidases"/>
    <property type="match status" value="1"/>
</dbReference>
<reference evidence="1" key="1">
    <citation type="journal article" date="2014" name="Front. Microbiol.">
        <title>High frequency of phylogenetically diverse reductive dehalogenase-homologous genes in deep subseafloor sedimentary metagenomes.</title>
        <authorList>
            <person name="Kawai M."/>
            <person name="Futagami T."/>
            <person name="Toyoda A."/>
            <person name="Takaki Y."/>
            <person name="Nishi S."/>
            <person name="Hori S."/>
            <person name="Arai W."/>
            <person name="Tsubouchi T."/>
            <person name="Morono Y."/>
            <person name="Uchiyama I."/>
            <person name="Ito T."/>
            <person name="Fujiyama A."/>
            <person name="Inagaki F."/>
            <person name="Takami H."/>
        </authorList>
    </citation>
    <scope>NUCLEOTIDE SEQUENCE</scope>
    <source>
        <strain evidence="1">Expedition CK06-06</strain>
    </source>
</reference>
<dbReference type="EMBL" id="BARS01052296">
    <property type="protein sequence ID" value="GAG52696.1"/>
    <property type="molecule type" value="Genomic_DNA"/>
</dbReference>
<proteinExistence type="predicted"/>
<protein>
    <recommendedName>
        <fullName evidence="2">Peptidase M14 carboxypeptidase A domain-containing protein</fullName>
    </recommendedName>
</protein>
<sequence length="231" mass="25693">TGGSWAFQGMVDFLLSGEPEAVWLRKAAEFWVYPLVNPDGRYTQTGRGNPEIQIMFAEGQIPPEISYNDHNRLWHLSYPTDCGVSTIDALTAAMLTDSNACEAGIDYYFDFHGASSNFFYTVPELMDCPYVEAFLALNTGVYPVARSAAQATLGSSRIWAMLEPPWGLGATYSFTPENNRSYGVSYYLGLGRYYGIALHNVLIPETLIGFADLVILSSRWLESTLHQRQIG</sequence>
<gene>
    <name evidence="1" type="ORF">S01H1_77774</name>
</gene>
<dbReference type="AlphaFoldDB" id="X0ZXA6"/>
<evidence type="ECO:0000313" key="1">
    <source>
        <dbReference type="EMBL" id="GAG52696.1"/>
    </source>
</evidence>